<organism evidence="6 7">
    <name type="scientific">Gomphillus americanus</name>
    <dbReference type="NCBI Taxonomy" id="1940652"/>
    <lineage>
        <taxon>Eukaryota</taxon>
        <taxon>Fungi</taxon>
        <taxon>Dikarya</taxon>
        <taxon>Ascomycota</taxon>
        <taxon>Pezizomycotina</taxon>
        <taxon>Lecanoromycetes</taxon>
        <taxon>OSLEUM clade</taxon>
        <taxon>Ostropomycetidae</taxon>
        <taxon>Ostropales</taxon>
        <taxon>Graphidaceae</taxon>
        <taxon>Gomphilloideae</taxon>
        <taxon>Gomphillus</taxon>
    </lineage>
</organism>
<dbReference type="EMBL" id="CAJPDQ010000019">
    <property type="protein sequence ID" value="CAF9923406.1"/>
    <property type="molecule type" value="Genomic_DNA"/>
</dbReference>
<feature type="compositionally biased region" description="Basic and acidic residues" evidence="5">
    <location>
        <begin position="48"/>
        <end position="59"/>
    </location>
</feature>
<evidence type="ECO:0000313" key="6">
    <source>
        <dbReference type="EMBL" id="CAF9923406.1"/>
    </source>
</evidence>
<gene>
    <name evidence="6" type="primary">RPL38</name>
    <name evidence="6" type="ORF">GOMPHAMPRED_002830</name>
</gene>
<evidence type="ECO:0000256" key="2">
    <source>
        <dbReference type="ARBA" id="ARBA00022980"/>
    </source>
</evidence>
<dbReference type="GO" id="GO:0006412">
    <property type="term" value="P:translation"/>
    <property type="evidence" value="ECO:0007669"/>
    <property type="project" value="InterPro"/>
</dbReference>
<dbReference type="Gene3D" id="3.30.720.90">
    <property type="match status" value="1"/>
</dbReference>
<dbReference type="Proteomes" id="UP000664169">
    <property type="component" value="Unassembled WGS sequence"/>
</dbReference>
<evidence type="ECO:0000256" key="1">
    <source>
        <dbReference type="ARBA" id="ARBA00007803"/>
    </source>
</evidence>
<evidence type="ECO:0000256" key="4">
    <source>
        <dbReference type="RuleBase" id="RU003445"/>
    </source>
</evidence>
<protein>
    <submittedName>
        <fullName evidence="6">60S ribosomal protein L38</fullName>
    </submittedName>
</protein>
<comment type="caution">
    <text evidence="6">The sequence shown here is derived from an EMBL/GenBank/DDBJ whole genome shotgun (WGS) entry which is preliminary data.</text>
</comment>
<dbReference type="InterPro" id="IPR038464">
    <property type="entry name" value="Ribosomal_eL38_sf"/>
</dbReference>
<feature type="region of interest" description="Disordered" evidence="5">
    <location>
        <begin position="47"/>
        <end position="82"/>
    </location>
</feature>
<dbReference type="GO" id="GO:0022618">
    <property type="term" value="P:protein-RNA complex assembly"/>
    <property type="evidence" value="ECO:0007669"/>
    <property type="project" value="TreeGrafter"/>
</dbReference>
<sequence>MPQELTDIKKFIELCRRKDASSVRIKRNPKTGEVKFKARASRRLATLKVRDPDKADKLKQSLPPALHISDTPKKNKKGKRTA</sequence>
<keyword evidence="3 4" id="KW-0687">Ribonucleoprotein</keyword>
<keyword evidence="2 4" id="KW-0689">Ribosomal protein</keyword>
<keyword evidence="7" id="KW-1185">Reference proteome</keyword>
<name>A0A8H3FLW8_9LECA</name>
<comment type="similarity">
    <text evidence="1 4">Belongs to the eukaryotic ribosomal protein eL38 family.</text>
</comment>
<dbReference type="GO" id="GO:0022625">
    <property type="term" value="C:cytosolic large ribosomal subunit"/>
    <property type="evidence" value="ECO:0007669"/>
    <property type="project" value="TreeGrafter"/>
</dbReference>
<evidence type="ECO:0000256" key="5">
    <source>
        <dbReference type="SAM" id="MobiDB-lite"/>
    </source>
</evidence>
<dbReference type="OrthoDB" id="10250488at2759"/>
<evidence type="ECO:0000313" key="7">
    <source>
        <dbReference type="Proteomes" id="UP000664169"/>
    </source>
</evidence>
<proteinExistence type="inferred from homology"/>
<dbReference type="PANTHER" id="PTHR10965">
    <property type="entry name" value="60S RIBOSOMAL PROTEIN L38"/>
    <property type="match status" value="1"/>
</dbReference>
<dbReference type="InterPro" id="IPR002675">
    <property type="entry name" value="Ribosomal_eL38"/>
</dbReference>
<dbReference type="FunFam" id="3.30.720.90:FF:000001">
    <property type="entry name" value="60S ribosomal protein L38"/>
    <property type="match status" value="1"/>
</dbReference>
<dbReference type="GO" id="GO:0003735">
    <property type="term" value="F:structural constituent of ribosome"/>
    <property type="evidence" value="ECO:0007669"/>
    <property type="project" value="InterPro"/>
</dbReference>
<reference evidence="6" key="1">
    <citation type="submission" date="2021-03" db="EMBL/GenBank/DDBJ databases">
        <authorList>
            <person name="Tagirdzhanova G."/>
        </authorList>
    </citation>
    <scope>NUCLEOTIDE SEQUENCE</scope>
</reference>
<accession>A0A8H3FLW8</accession>
<dbReference type="PANTHER" id="PTHR10965:SF0">
    <property type="entry name" value="LARGE RIBOSOMAL SUBUNIT PROTEIN EL38"/>
    <property type="match status" value="1"/>
</dbReference>
<evidence type="ECO:0000256" key="3">
    <source>
        <dbReference type="ARBA" id="ARBA00023274"/>
    </source>
</evidence>
<dbReference type="Pfam" id="PF01781">
    <property type="entry name" value="Ribosomal_L38e"/>
    <property type="match status" value="1"/>
</dbReference>
<dbReference type="AlphaFoldDB" id="A0A8H3FLW8"/>